<comment type="caution">
    <text evidence="1">The sequence shown here is derived from an EMBL/GenBank/DDBJ whole genome shotgun (WGS) entry which is preliminary data.</text>
</comment>
<dbReference type="AlphaFoldDB" id="A0AAD6RYQ6"/>
<organism evidence="1 2">
    <name type="scientific">Mycena alexandri</name>
    <dbReference type="NCBI Taxonomy" id="1745969"/>
    <lineage>
        <taxon>Eukaryota</taxon>
        <taxon>Fungi</taxon>
        <taxon>Dikarya</taxon>
        <taxon>Basidiomycota</taxon>
        <taxon>Agaricomycotina</taxon>
        <taxon>Agaricomycetes</taxon>
        <taxon>Agaricomycetidae</taxon>
        <taxon>Agaricales</taxon>
        <taxon>Marasmiineae</taxon>
        <taxon>Mycenaceae</taxon>
        <taxon>Mycena</taxon>
    </lineage>
</organism>
<dbReference type="EMBL" id="JARJCM010000462">
    <property type="protein sequence ID" value="KAJ7016795.1"/>
    <property type="molecule type" value="Genomic_DNA"/>
</dbReference>
<evidence type="ECO:0000313" key="1">
    <source>
        <dbReference type="EMBL" id="KAJ7016795.1"/>
    </source>
</evidence>
<dbReference type="Proteomes" id="UP001218188">
    <property type="component" value="Unassembled WGS sequence"/>
</dbReference>
<accession>A0AAD6RYQ6</accession>
<evidence type="ECO:0000313" key="2">
    <source>
        <dbReference type="Proteomes" id="UP001218188"/>
    </source>
</evidence>
<gene>
    <name evidence="1" type="ORF">C8F04DRAFT_1159322</name>
</gene>
<name>A0AAD6RYQ6_9AGAR</name>
<reference evidence="1" key="1">
    <citation type="submission" date="2023-03" db="EMBL/GenBank/DDBJ databases">
        <title>Massive genome expansion in bonnet fungi (Mycena s.s.) driven by repeated elements and novel gene families across ecological guilds.</title>
        <authorList>
            <consortium name="Lawrence Berkeley National Laboratory"/>
            <person name="Harder C.B."/>
            <person name="Miyauchi S."/>
            <person name="Viragh M."/>
            <person name="Kuo A."/>
            <person name="Thoen E."/>
            <person name="Andreopoulos B."/>
            <person name="Lu D."/>
            <person name="Skrede I."/>
            <person name="Drula E."/>
            <person name="Henrissat B."/>
            <person name="Morin E."/>
            <person name="Kohler A."/>
            <person name="Barry K."/>
            <person name="LaButti K."/>
            <person name="Morin E."/>
            <person name="Salamov A."/>
            <person name="Lipzen A."/>
            <person name="Mereny Z."/>
            <person name="Hegedus B."/>
            <person name="Baldrian P."/>
            <person name="Stursova M."/>
            <person name="Weitz H."/>
            <person name="Taylor A."/>
            <person name="Grigoriev I.V."/>
            <person name="Nagy L.G."/>
            <person name="Martin F."/>
            <person name="Kauserud H."/>
        </authorList>
    </citation>
    <scope>NUCLEOTIDE SEQUENCE</scope>
    <source>
        <strain evidence="1">CBHHK200</strain>
    </source>
</reference>
<proteinExistence type="predicted"/>
<protein>
    <submittedName>
        <fullName evidence="1">Uncharacterized protein</fullName>
    </submittedName>
</protein>
<keyword evidence="2" id="KW-1185">Reference proteome</keyword>
<sequence length="193" mass="20287">MRFNLGLLSYSSSLISSSAIPSLASSSNAIPSLVSSLDSTSLTCLRPALSDQRMYNTPGLSSSSSALLKVWATVGCAPSIVSFSRAWAFWTMTYGVDGVSSSTLAGAFPTDWSSLGASSGSVRVFSVVRGSRLFCSCVWGSADDCAASLESRAQSSVSLPGRVGCLPRALGVVIELGVDMIMVVFVWWKERES</sequence>